<proteinExistence type="predicted"/>
<dbReference type="AlphaFoldDB" id="A0A897MTQ0"/>
<evidence type="ECO:0000313" key="3">
    <source>
        <dbReference type="Proteomes" id="UP000663586"/>
    </source>
</evidence>
<evidence type="ECO:0000313" key="2">
    <source>
        <dbReference type="EMBL" id="QSG02329.1"/>
    </source>
</evidence>
<evidence type="ECO:0000256" key="1">
    <source>
        <dbReference type="SAM" id="Coils"/>
    </source>
</evidence>
<reference evidence="2" key="1">
    <citation type="submission" date="2020-11" db="EMBL/GenBank/DDBJ databases">
        <title>Carbohydrate-dependent, anaerobic sulfur respiration: A novel catabolism in halophilic archaea.</title>
        <authorList>
            <person name="Sorokin D.Y."/>
            <person name="Messina E."/>
            <person name="Smedile F."/>
            <person name="La Cono V."/>
            <person name="Hallsworth J.E."/>
            <person name="Yakimov M.M."/>
        </authorList>
    </citation>
    <scope>NUCLEOTIDE SEQUENCE</scope>
    <source>
        <strain evidence="2">AArc-S</strain>
    </source>
</reference>
<dbReference type="EMBL" id="CP064786">
    <property type="protein sequence ID" value="QSG02329.1"/>
    <property type="molecule type" value="Genomic_DNA"/>
</dbReference>
<gene>
    <name evidence="2" type="ORF">AArcS_1109</name>
</gene>
<name>A0A897MTQ0_9EURY</name>
<keyword evidence="3" id="KW-1185">Reference proteome</keyword>
<accession>A0A897MTQ0</accession>
<protein>
    <submittedName>
        <fullName evidence="2">Uncharacterized protein</fullName>
    </submittedName>
</protein>
<dbReference type="Proteomes" id="UP000663586">
    <property type="component" value="Chromosome"/>
</dbReference>
<keyword evidence="1" id="KW-0175">Coiled coil</keyword>
<organism evidence="2 3">
    <name type="scientific">Natranaeroarchaeum sulfidigenes</name>
    <dbReference type="NCBI Taxonomy" id="2784880"/>
    <lineage>
        <taxon>Archaea</taxon>
        <taxon>Methanobacteriati</taxon>
        <taxon>Methanobacteriota</taxon>
        <taxon>Stenosarchaea group</taxon>
        <taxon>Halobacteria</taxon>
        <taxon>Halobacteriales</taxon>
        <taxon>Natronoarchaeaceae</taxon>
        <taxon>Natranaeroarchaeum</taxon>
    </lineage>
</organism>
<sequence length="61" mass="7559">MKRDVESLQTELKRKERHLKQVTEQYERLLSEKNRKLSRERSGETNERWLLSGVVRYLRDR</sequence>
<feature type="coiled-coil region" evidence="1">
    <location>
        <begin position="5"/>
        <end position="39"/>
    </location>
</feature>
<dbReference type="KEGG" id="hara:AArcS_1109"/>